<name>A0AAV5TIF2_9BILA</name>
<organism evidence="2 3">
    <name type="scientific">Pristionchus entomophagus</name>
    <dbReference type="NCBI Taxonomy" id="358040"/>
    <lineage>
        <taxon>Eukaryota</taxon>
        <taxon>Metazoa</taxon>
        <taxon>Ecdysozoa</taxon>
        <taxon>Nematoda</taxon>
        <taxon>Chromadorea</taxon>
        <taxon>Rhabditida</taxon>
        <taxon>Rhabditina</taxon>
        <taxon>Diplogasteromorpha</taxon>
        <taxon>Diplogasteroidea</taxon>
        <taxon>Neodiplogasteridae</taxon>
        <taxon>Pristionchus</taxon>
    </lineage>
</organism>
<keyword evidence="1" id="KW-0812">Transmembrane</keyword>
<accession>A0AAV5TIF2</accession>
<feature type="transmembrane region" description="Helical" evidence="1">
    <location>
        <begin position="33"/>
        <end position="54"/>
    </location>
</feature>
<dbReference type="AlphaFoldDB" id="A0AAV5TIF2"/>
<protein>
    <recommendedName>
        <fullName evidence="4">G protein-coupled receptor</fullName>
    </recommendedName>
</protein>
<evidence type="ECO:0008006" key="4">
    <source>
        <dbReference type="Google" id="ProtNLM"/>
    </source>
</evidence>
<dbReference type="Proteomes" id="UP001432027">
    <property type="component" value="Unassembled WGS sequence"/>
</dbReference>
<evidence type="ECO:0000313" key="3">
    <source>
        <dbReference type="Proteomes" id="UP001432027"/>
    </source>
</evidence>
<feature type="transmembrane region" description="Helical" evidence="1">
    <location>
        <begin position="155"/>
        <end position="181"/>
    </location>
</feature>
<comment type="caution">
    <text evidence="2">The sequence shown here is derived from an EMBL/GenBank/DDBJ whole genome shotgun (WGS) entry which is preliminary data.</text>
</comment>
<evidence type="ECO:0000256" key="1">
    <source>
        <dbReference type="SAM" id="Phobius"/>
    </source>
</evidence>
<feature type="transmembrane region" description="Helical" evidence="1">
    <location>
        <begin position="239"/>
        <end position="261"/>
    </location>
</feature>
<dbReference type="PANTHER" id="PTHR46178">
    <property type="entry name" value="SEVEN TM RECEPTOR"/>
    <property type="match status" value="1"/>
</dbReference>
<dbReference type="EMBL" id="BTSX01000004">
    <property type="protein sequence ID" value="GMS94123.1"/>
    <property type="molecule type" value="Genomic_DNA"/>
</dbReference>
<feature type="non-terminal residue" evidence="2">
    <location>
        <position position="1"/>
    </location>
</feature>
<dbReference type="Pfam" id="PF10326">
    <property type="entry name" value="7TM_GPCR_Str"/>
    <property type="match status" value="1"/>
</dbReference>
<evidence type="ECO:0000313" key="2">
    <source>
        <dbReference type="EMBL" id="GMS94123.1"/>
    </source>
</evidence>
<keyword evidence="1" id="KW-0472">Membrane</keyword>
<proteinExistence type="predicted"/>
<keyword evidence="1" id="KW-1133">Transmembrane helix</keyword>
<dbReference type="PANTHER" id="PTHR46178:SF9">
    <property type="entry name" value="SEVEN TM RECEPTOR"/>
    <property type="match status" value="1"/>
</dbReference>
<feature type="transmembrane region" description="Helical" evidence="1">
    <location>
        <begin position="6"/>
        <end position="26"/>
    </location>
</feature>
<gene>
    <name evidence="2" type="ORF">PENTCL1PPCAC_16298</name>
</gene>
<sequence>LFQIAISLFSMHGFLLCTFIGIMNYGHVFREGTFIIVGISPLVSFLPKSLSLMITRIVMVLSPMIWTLIPAMSTLQLLTLSRKFHWSVSKQLLISFLFPCFCSTIVATTVEELVPSVSFEKILIRITGEVYEMDGDFITVGGTMRYPQLNHDRTLVFFAVFYAIVPYAFTYAALGILMYQIRNRLSLGGAEISERTKTMQRAFFVMQLLQSVLPLVILSSPFSVFLYGVFTQSDLGLSALWFTCFLWVCPSVQAIVQLRYVRQAAKNKSAQPTIRLVSL</sequence>
<keyword evidence="3" id="KW-1185">Reference proteome</keyword>
<reference evidence="2" key="1">
    <citation type="submission" date="2023-10" db="EMBL/GenBank/DDBJ databases">
        <title>Genome assembly of Pristionchus species.</title>
        <authorList>
            <person name="Yoshida K."/>
            <person name="Sommer R.J."/>
        </authorList>
    </citation>
    <scope>NUCLEOTIDE SEQUENCE</scope>
    <source>
        <strain evidence="2">RS0144</strain>
    </source>
</reference>
<feature type="transmembrane region" description="Helical" evidence="1">
    <location>
        <begin position="92"/>
        <end position="110"/>
    </location>
</feature>
<feature type="transmembrane region" description="Helical" evidence="1">
    <location>
        <begin position="60"/>
        <end position="80"/>
    </location>
</feature>
<feature type="transmembrane region" description="Helical" evidence="1">
    <location>
        <begin position="202"/>
        <end position="227"/>
    </location>
</feature>
<dbReference type="InterPro" id="IPR019428">
    <property type="entry name" value="7TM_GPCR_serpentine_rcpt_Str"/>
</dbReference>
<feature type="non-terminal residue" evidence="2">
    <location>
        <position position="279"/>
    </location>
</feature>